<evidence type="ECO:0000256" key="1">
    <source>
        <dbReference type="SAM" id="Phobius"/>
    </source>
</evidence>
<organism evidence="2 3">
    <name type="scientific">Marinithermofilum abyssi</name>
    <dbReference type="NCBI Taxonomy" id="1571185"/>
    <lineage>
        <taxon>Bacteria</taxon>
        <taxon>Bacillati</taxon>
        <taxon>Bacillota</taxon>
        <taxon>Bacilli</taxon>
        <taxon>Bacillales</taxon>
        <taxon>Thermoactinomycetaceae</taxon>
        <taxon>Marinithermofilum</taxon>
    </lineage>
</organism>
<comment type="caution">
    <text evidence="2">The sequence shown here is derived from an EMBL/GenBank/DDBJ whole genome shotgun (WGS) entry which is preliminary data.</text>
</comment>
<dbReference type="EMBL" id="BMHQ01000005">
    <property type="protein sequence ID" value="GGE16775.1"/>
    <property type="molecule type" value="Genomic_DNA"/>
</dbReference>
<reference evidence="2" key="1">
    <citation type="journal article" date="2014" name="Int. J. Syst. Evol. Microbiol.">
        <title>Complete genome sequence of Corynebacterium casei LMG S-19264T (=DSM 44701T), isolated from a smear-ripened cheese.</title>
        <authorList>
            <consortium name="US DOE Joint Genome Institute (JGI-PGF)"/>
            <person name="Walter F."/>
            <person name="Albersmeier A."/>
            <person name="Kalinowski J."/>
            <person name="Ruckert C."/>
        </authorList>
    </citation>
    <scope>NUCLEOTIDE SEQUENCE</scope>
    <source>
        <strain evidence="2">CGMCC 1.15179</strain>
    </source>
</reference>
<keyword evidence="1" id="KW-0812">Transmembrane</keyword>
<reference evidence="2" key="2">
    <citation type="submission" date="2020-09" db="EMBL/GenBank/DDBJ databases">
        <authorList>
            <person name="Sun Q."/>
            <person name="Zhou Y."/>
        </authorList>
    </citation>
    <scope>NUCLEOTIDE SEQUENCE</scope>
    <source>
        <strain evidence="2">CGMCC 1.15179</strain>
    </source>
</reference>
<accession>A0A8J2VFB9</accession>
<evidence type="ECO:0000313" key="2">
    <source>
        <dbReference type="EMBL" id="GGE16775.1"/>
    </source>
</evidence>
<dbReference type="Pfam" id="PF09515">
    <property type="entry name" value="Thia_YuaJ"/>
    <property type="match status" value="1"/>
</dbReference>
<feature type="transmembrane region" description="Helical" evidence="1">
    <location>
        <begin position="53"/>
        <end position="71"/>
    </location>
</feature>
<dbReference type="GO" id="GO:0015234">
    <property type="term" value="F:thiamine transmembrane transporter activity"/>
    <property type="evidence" value="ECO:0007669"/>
    <property type="project" value="InterPro"/>
</dbReference>
<protein>
    <submittedName>
        <fullName evidence="2">Thiamine transporter ThiT</fullName>
    </submittedName>
</protein>
<keyword evidence="1" id="KW-1133">Transmembrane helix</keyword>
<feature type="transmembrane region" description="Helical" evidence="1">
    <location>
        <begin position="113"/>
        <end position="138"/>
    </location>
</feature>
<name>A0A8J2VFB9_9BACL</name>
<feature type="transmembrane region" description="Helical" evidence="1">
    <location>
        <begin position="150"/>
        <end position="172"/>
    </location>
</feature>
<dbReference type="Proteomes" id="UP000625210">
    <property type="component" value="Unassembled WGS sequence"/>
</dbReference>
<proteinExistence type="predicted"/>
<dbReference type="Gene3D" id="1.10.1760.20">
    <property type="match status" value="1"/>
</dbReference>
<gene>
    <name evidence="2" type="primary">thiT</name>
    <name evidence="2" type="ORF">GCM10011571_18070</name>
</gene>
<dbReference type="AlphaFoldDB" id="A0A8J2VFB9"/>
<keyword evidence="3" id="KW-1185">Reference proteome</keyword>
<dbReference type="NCBIfam" id="TIGR02357">
    <property type="entry name" value="ECF_ThiT_YuaJ"/>
    <property type="match status" value="1"/>
</dbReference>
<evidence type="ECO:0000313" key="3">
    <source>
        <dbReference type="Proteomes" id="UP000625210"/>
    </source>
</evidence>
<feature type="transmembrane region" description="Helical" evidence="1">
    <location>
        <begin position="12"/>
        <end position="32"/>
    </location>
</feature>
<keyword evidence="1" id="KW-0472">Membrane</keyword>
<feature type="transmembrane region" description="Helical" evidence="1">
    <location>
        <begin position="83"/>
        <end position="101"/>
    </location>
</feature>
<dbReference type="RefSeq" id="WP_188647547.1">
    <property type="nucleotide sequence ID" value="NZ_BMHQ01000005.1"/>
</dbReference>
<dbReference type="InterPro" id="IPR012651">
    <property type="entry name" value="Thia_Transptr_ThiT"/>
</dbReference>
<dbReference type="GO" id="GO:0005886">
    <property type="term" value="C:plasma membrane"/>
    <property type="evidence" value="ECO:0007669"/>
    <property type="project" value="InterPro"/>
</dbReference>
<sequence>MNRQRLLTMIEIAIMAGIGVLFSTYITIRGLWPQGGSVSLAMVPIVILSFRRGWVAGVICGLLVGMLNFVLAATPPVHPVQVVLDYPLAFALLGTAGWIRLQPGEKGTFWKVAAGVTLAGLLRFLAHFISGVVWFGSFAPKGMSVWVYSFLYNISYILPDILVSTAVMALLIRNAPQLIRVNQ</sequence>